<evidence type="ECO:0000313" key="1">
    <source>
        <dbReference type="EMBL" id="VUX54882.1"/>
    </source>
</evidence>
<dbReference type="AlphaFoldDB" id="A0A7D9D109"/>
<reference evidence="1" key="1">
    <citation type="submission" date="2019-07" db="EMBL/GenBank/DDBJ databases">
        <authorList>
            <person name="Weber M."/>
            <person name="Kostadinov I."/>
            <person name="Kostadinov D I."/>
        </authorList>
    </citation>
    <scope>NUCLEOTIDE SEQUENCE</scope>
    <source>
        <strain evidence="1">Gfbio:sag-sample-b02:053724c1-46a9-4a36-b237-ea2bf867836b</strain>
    </source>
</reference>
<proteinExistence type="predicted"/>
<name>A0A7D9D109_9GAMM</name>
<protein>
    <submittedName>
        <fullName evidence="1">Uncharacterized protein</fullName>
    </submittedName>
</protein>
<dbReference type="EMBL" id="LR633966">
    <property type="protein sequence ID" value="VUX54882.1"/>
    <property type="molecule type" value="Genomic_DNA"/>
</dbReference>
<gene>
    <name evidence="1" type="ORF">JTBB02_V1_20011</name>
</gene>
<accession>A0A7D9D109</accession>
<organism evidence="1">
    <name type="scientific">uncultured Woeseiaceae bacterium</name>
    <dbReference type="NCBI Taxonomy" id="1983305"/>
    <lineage>
        <taxon>Bacteria</taxon>
        <taxon>Pseudomonadati</taxon>
        <taxon>Pseudomonadota</taxon>
        <taxon>Gammaproteobacteria</taxon>
        <taxon>Woeseiales</taxon>
        <taxon>Woeseiaceae</taxon>
        <taxon>environmental samples</taxon>
    </lineage>
</organism>
<sequence>MSNMVEKGSKYTDEQRTEAAIQFAVLGNMKKVAKAIGIPRTTIVAWKQADWWNEIVTTALSEKREQHIAKYSRIVDKAQDVTLDKLPECSAAQANLIACQATDKAQLLSGMPTAINTNHDTRALAEICMELSRTMRGHRVVATQEADQD</sequence>